<dbReference type="Pfam" id="PF13581">
    <property type="entry name" value="HATPase_c_2"/>
    <property type="match status" value="1"/>
</dbReference>
<keyword evidence="3" id="KW-0547">Nucleotide-binding</keyword>
<dbReference type="Gene3D" id="3.30.565.10">
    <property type="entry name" value="Histidine kinase-like ATPase, C-terminal domain"/>
    <property type="match status" value="1"/>
</dbReference>
<keyword evidence="1" id="KW-0418">Kinase</keyword>
<keyword evidence="3" id="KW-0067">ATP-binding</keyword>
<dbReference type="EMBL" id="CP067420">
    <property type="protein sequence ID" value="QQP88267.1"/>
    <property type="molecule type" value="Genomic_DNA"/>
</dbReference>
<keyword evidence="1" id="KW-0723">Serine/threonine-protein kinase</keyword>
<evidence type="ECO:0000259" key="2">
    <source>
        <dbReference type="Pfam" id="PF13581"/>
    </source>
</evidence>
<dbReference type="InterPro" id="IPR003594">
    <property type="entry name" value="HATPase_dom"/>
</dbReference>
<accession>A0ABX7B2D1</accession>
<dbReference type="Proteomes" id="UP000595197">
    <property type="component" value="Chromosome"/>
</dbReference>
<dbReference type="RefSeq" id="WP_201072899.1">
    <property type="nucleotide sequence ID" value="NZ_CP067420.1"/>
</dbReference>
<keyword evidence="4" id="KW-1185">Reference proteome</keyword>
<organism evidence="3 4">
    <name type="scientific">Skermanella cutis</name>
    <dbReference type="NCBI Taxonomy" id="2775420"/>
    <lineage>
        <taxon>Bacteria</taxon>
        <taxon>Pseudomonadati</taxon>
        <taxon>Pseudomonadota</taxon>
        <taxon>Alphaproteobacteria</taxon>
        <taxon>Rhodospirillales</taxon>
        <taxon>Azospirillaceae</taxon>
        <taxon>Skermanella</taxon>
    </lineage>
</organism>
<keyword evidence="1" id="KW-0808">Transferase</keyword>
<dbReference type="PANTHER" id="PTHR35526:SF3">
    <property type="entry name" value="ANTI-SIGMA-F FACTOR RSBW"/>
    <property type="match status" value="1"/>
</dbReference>
<evidence type="ECO:0000313" key="4">
    <source>
        <dbReference type="Proteomes" id="UP000595197"/>
    </source>
</evidence>
<name>A0ABX7B2D1_9PROT</name>
<dbReference type="InterPro" id="IPR036890">
    <property type="entry name" value="HATPase_C_sf"/>
</dbReference>
<feature type="domain" description="Histidine kinase/HSP90-like ATPase" evidence="2">
    <location>
        <begin position="100"/>
        <end position="238"/>
    </location>
</feature>
<gene>
    <name evidence="3" type="ORF">IGS68_19740</name>
</gene>
<protein>
    <submittedName>
        <fullName evidence="3">ATP-binding protein</fullName>
    </submittedName>
</protein>
<dbReference type="CDD" id="cd16936">
    <property type="entry name" value="HATPase_RsbW-like"/>
    <property type="match status" value="1"/>
</dbReference>
<dbReference type="SUPFAM" id="SSF55874">
    <property type="entry name" value="ATPase domain of HSP90 chaperone/DNA topoisomerase II/histidine kinase"/>
    <property type="match status" value="1"/>
</dbReference>
<dbReference type="PANTHER" id="PTHR35526">
    <property type="entry name" value="ANTI-SIGMA-F FACTOR RSBW-RELATED"/>
    <property type="match status" value="1"/>
</dbReference>
<sequence>MRASTLYGVGLTAERLQEIATLVGRGGHSVVCGLPADACARIDGAAVLAAGLDQACLSEVLDRGAGACIEVGSLDAPTAAECVRRAAGCTLFLSLTTASAYRLPVAQAVVTVIDGIASLGQERRDDVELALQEAVSNAVIHGNLAVSSLRGPTLAALDAFSCDLNERLADPTLANLRVGIAVSIDDAEIAIDVIDQGPGFVPKPRAPTTASGRGIGLIESLAAAWELLDDGRRVRMRFAR</sequence>
<dbReference type="InterPro" id="IPR050267">
    <property type="entry name" value="Anti-sigma-factor_SerPK"/>
</dbReference>
<reference evidence="3" key="1">
    <citation type="submission" date="2021-02" db="EMBL/GenBank/DDBJ databases">
        <title>Skermanella TT6 skin isolate.</title>
        <authorList>
            <person name="Lee K."/>
            <person name="Ganzorig M."/>
        </authorList>
    </citation>
    <scope>NUCLEOTIDE SEQUENCE</scope>
    <source>
        <strain evidence="3">TT6</strain>
    </source>
</reference>
<evidence type="ECO:0000256" key="1">
    <source>
        <dbReference type="ARBA" id="ARBA00022527"/>
    </source>
</evidence>
<evidence type="ECO:0000313" key="3">
    <source>
        <dbReference type="EMBL" id="QQP88267.1"/>
    </source>
</evidence>
<proteinExistence type="predicted"/>
<dbReference type="GO" id="GO:0005524">
    <property type="term" value="F:ATP binding"/>
    <property type="evidence" value="ECO:0007669"/>
    <property type="project" value="UniProtKB-KW"/>
</dbReference>